<comment type="caution">
    <text evidence="8">The sequence shown here is derived from an EMBL/GenBank/DDBJ whole genome shotgun (WGS) entry which is preliminary data.</text>
</comment>
<evidence type="ECO:0000313" key="8">
    <source>
        <dbReference type="EMBL" id="KAK4799182.1"/>
    </source>
</evidence>
<accession>A0AAN7M6U7</accession>
<reference evidence="8 9" key="1">
    <citation type="journal article" date="2023" name="Hortic Res">
        <title>Pangenome of water caltrop reveals structural variations and asymmetric subgenome divergence after allopolyploidization.</title>
        <authorList>
            <person name="Zhang X."/>
            <person name="Chen Y."/>
            <person name="Wang L."/>
            <person name="Yuan Y."/>
            <person name="Fang M."/>
            <person name="Shi L."/>
            <person name="Lu R."/>
            <person name="Comes H.P."/>
            <person name="Ma Y."/>
            <person name="Chen Y."/>
            <person name="Huang G."/>
            <person name="Zhou Y."/>
            <person name="Zheng Z."/>
            <person name="Qiu Y."/>
        </authorList>
    </citation>
    <scope>NUCLEOTIDE SEQUENCE [LARGE SCALE GENOMIC DNA]</scope>
    <source>
        <strain evidence="8">F231</strain>
    </source>
</reference>
<gene>
    <name evidence="8" type="ORF">SAY86_024547</name>
</gene>
<protein>
    <recommendedName>
        <fullName evidence="4 5">Multifunctional fusion protein</fullName>
    </recommendedName>
    <domain>
        <recommendedName>
            <fullName evidence="4">E3 ubiquitin-protein ligase</fullName>
            <ecNumber evidence="4">2.3.2.27</ecNumber>
        </recommendedName>
    </domain>
    <domain>
        <recommendedName>
            <fullName evidence="5">Metallothionein-like protein</fullName>
        </recommendedName>
    </domain>
</protein>
<evidence type="ECO:0000256" key="3">
    <source>
        <dbReference type="ARBA" id="ARBA00022851"/>
    </source>
</evidence>
<comment type="similarity">
    <text evidence="4">Belongs to the E3 ubiquitin-protein ligase UBR1-like family.</text>
</comment>
<dbReference type="Proteomes" id="UP001346149">
    <property type="component" value="Unassembled WGS sequence"/>
</dbReference>
<dbReference type="InterPro" id="IPR042065">
    <property type="entry name" value="E3_ELL-like"/>
</dbReference>
<comment type="pathway">
    <text evidence="4">Protein modification; protein ubiquitination.</text>
</comment>
<dbReference type="GO" id="GO:0000151">
    <property type="term" value="C:ubiquitin ligase complex"/>
    <property type="evidence" value="ECO:0007669"/>
    <property type="project" value="TreeGrafter"/>
</dbReference>
<evidence type="ECO:0000256" key="4">
    <source>
        <dbReference type="RuleBase" id="RU366018"/>
    </source>
</evidence>
<keyword evidence="4" id="KW-0862">Zinc</keyword>
<dbReference type="EMBL" id="JAXQNO010000004">
    <property type="protein sequence ID" value="KAK4799182.1"/>
    <property type="molecule type" value="Genomic_DNA"/>
</dbReference>
<dbReference type="PANTHER" id="PTHR21497:SF53">
    <property type="entry name" value="E3 UBIQUITIN-PROTEIN LIGASE PRT6"/>
    <property type="match status" value="1"/>
</dbReference>
<name>A0AAN7M6U7_TRANT</name>
<feature type="domain" description="E3 ubiquitin-protein ligase UBR-like C-terminal" evidence="6">
    <location>
        <begin position="1283"/>
        <end position="1474"/>
    </location>
</feature>
<dbReference type="Gene3D" id="1.10.10.2670">
    <property type="entry name" value="E3 ubiquitin-protein ligase"/>
    <property type="match status" value="1"/>
</dbReference>
<keyword evidence="4" id="KW-0833">Ubl conjugation pathway</keyword>
<evidence type="ECO:0000256" key="5">
    <source>
        <dbReference type="RuleBase" id="RU369052"/>
    </source>
</evidence>
<keyword evidence="4" id="KW-0808">Transferase</keyword>
<dbReference type="Pfam" id="PF22960">
    <property type="entry name" value="WHD_UBR1"/>
    <property type="match status" value="1"/>
</dbReference>
<dbReference type="EC" id="2.3.2.27" evidence="4"/>
<keyword evidence="3 5" id="KW-0480">Metal-thiolate cluster</keyword>
<dbReference type="InterPro" id="IPR036390">
    <property type="entry name" value="WH_DNA-bd_sf"/>
</dbReference>
<keyword evidence="9" id="KW-1185">Reference proteome</keyword>
<comment type="similarity">
    <text evidence="1 5">Belongs to the metallothionein superfamily. Type 15 family.</text>
</comment>
<evidence type="ECO:0000256" key="1">
    <source>
        <dbReference type="ARBA" id="ARBA00005802"/>
    </source>
</evidence>
<comment type="function">
    <text evidence="4">Ubiquitin ligase protein which is a component of the N-end rule pathway. Recognizes and binds to proteins bearing specific N-terminal residues that are destabilizing according to the N-end rule, leading to their ubiquitination and subsequent degradation.</text>
</comment>
<keyword evidence="2 4" id="KW-0479">Metal-binding</keyword>
<dbReference type="GO" id="GO:0008270">
    <property type="term" value="F:zinc ion binding"/>
    <property type="evidence" value="ECO:0007669"/>
    <property type="project" value="UniProtKB-UniRule"/>
</dbReference>
<dbReference type="CDD" id="cd16482">
    <property type="entry name" value="RING-H2_UBR1-like"/>
    <property type="match status" value="1"/>
</dbReference>
<comment type="function">
    <text evidence="5">Metallothioneins have a high content of cysteine residues that bind various heavy metals.</text>
</comment>
<evidence type="ECO:0000259" key="6">
    <source>
        <dbReference type="Pfam" id="PF18995"/>
    </source>
</evidence>
<dbReference type="GO" id="GO:0016567">
    <property type="term" value="P:protein ubiquitination"/>
    <property type="evidence" value="ECO:0007669"/>
    <property type="project" value="UniProtKB-UniRule"/>
</dbReference>
<dbReference type="InterPro" id="IPR044046">
    <property type="entry name" value="E3_ligase_UBR-like_C"/>
</dbReference>
<evidence type="ECO:0000313" key="9">
    <source>
        <dbReference type="Proteomes" id="UP001346149"/>
    </source>
</evidence>
<dbReference type="PANTHER" id="PTHR21497">
    <property type="entry name" value="UBIQUITIN LIGASE E3 ALPHA-RELATED"/>
    <property type="match status" value="1"/>
</dbReference>
<evidence type="ECO:0000256" key="2">
    <source>
        <dbReference type="ARBA" id="ARBA00022723"/>
    </source>
</evidence>
<evidence type="ECO:0000259" key="7">
    <source>
        <dbReference type="Pfam" id="PF22960"/>
    </source>
</evidence>
<dbReference type="GO" id="GO:0005737">
    <property type="term" value="C:cytoplasm"/>
    <property type="evidence" value="ECO:0007669"/>
    <property type="project" value="TreeGrafter"/>
</dbReference>
<dbReference type="Pfam" id="PF18995">
    <property type="entry name" value="PRT6_C"/>
    <property type="match status" value="1"/>
</dbReference>
<dbReference type="InterPro" id="IPR039164">
    <property type="entry name" value="UBR1-like"/>
</dbReference>
<dbReference type="GO" id="GO:0071596">
    <property type="term" value="P:ubiquitin-dependent protein catabolic process via the N-end rule pathway"/>
    <property type="evidence" value="ECO:0007669"/>
    <property type="project" value="UniProtKB-UniRule"/>
</dbReference>
<dbReference type="InterPro" id="IPR000347">
    <property type="entry name" value="Metalthion_15p"/>
</dbReference>
<keyword evidence="4" id="KW-0863">Zinc-finger</keyword>
<organism evidence="8 9">
    <name type="scientific">Trapa natans</name>
    <name type="common">Water chestnut</name>
    <dbReference type="NCBI Taxonomy" id="22666"/>
    <lineage>
        <taxon>Eukaryota</taxon>
        <taxon>Viridiplantae</taxon>
        <taxon>Streptophyta</taxon>
        <taxon>Embryophyta</taxon>
        <taxon>Tracheophyta</taxon>
        <taxon>Spermatophyta</taxon>
        <taxon>Magnoliopsida</taxon>
        <taxon>eudicotyledons</taxon>
        <taxon>Gunneridae</taxon>
        <taxon>Pentapetalae</taxon>
        <taxon>rosids</taxon>
        <taxon>malvids</taxon>
        <taxon>Myrtales</taxon>
        <taxon>Lythraceae</taxon>
        <taxon>Trapa</taxon>
    </lineage>
</organism>
<sequence>MSCCGGNCGCGSDCQCGNGCGGCKMYSEVGYSEETTTVETAVLGVAPGLGGSMGDGTRSGECAARTAPVIPAHVNEGYLSDRASLKRMFYAPTTCFSSMATQMAMVTKWQGLYDTTIRVLEDVRFVMNHAVVPKYILCSEQDSLLNWMDLLAFIQGMNPQKRETGPAEEEIENNHLPFVLCISIARAHSLLVEGAFSDAHFEETSDYWLNTSLNKSVDVDSLRYAKVGRFSQENSAHGSKVMITASDYRPKVPDNDSTSDFKLRIPAHVVWLIHECSRVTENWLLADNTLGAPSIMLSQSSSFVSTSNYSEIKRLLKTRTGRYISSRLKSSLEVEQSKTKDDDATMASEEGTNLGGKVKLMLTDEYHSFSGSIAISKSGSTGEYEHVPELERMHLLGLSEWPNITYDVSSQDISVHIPLHRLLSLLLRTTLKYSYGESTVPISQSPSTSSFDFFEQILGKFHPLGFSAFIMEHPLRIRVFVAEVHAGMWRKNGETALLSCEWYRSVQWSEQGLDLDLFMMQFCAALAPPDLYVRRILERFGLLNYLSPSPSRANEYEPILVQEMLTFLIQIVKERRFCGHSTAESLRRELIYKLTTGDFTRSQLVKSLPHDLAKFSRLQEVLDIVASYSNPSGHKQGKYSLRSPYWKELDLYHPHWNLRDLQLSEERYVRFCNESPLTAQLPRWTSIYEPMARVSGVATCRMTLEIIRAVLFHAVLNDKPSESRAPDTVLILALHFLSLSLDVCFQMRASNPISFNIGDSLPILALAIEVVDDGLACGFGEMSLLSVLVMLKKLHKRDGGSVLDVGSCDLSSLIESILKNFAELDSRCMAKLQKLAPELVNNVAQSPSNIHAASSRLLSDDEKRKAKARERQAAIMAKMRAEQSKFLACMDSSNKDLSSVQGISQPVAKGDSTLESAQDTCSLCHDSTSKSPLSFLIHLQKSKLASLVDKGPLSWERVEQPDKYHIPFVDSKEYDHCGMAPVASAPKEISNSRLGQFVQNAVSKFAYYGLPGEVNALLEFFKAQFPSLRNVHMPCISKEKKESTENKFLSLEENMFLSAMEFLHSNQQFIGSVEEINFSAKQDLQGELSNAENILFGKYIACLSQERAESPHASKNLFSEEAMEGSAVNQSSFDGFSPVDCDGIFLSSCGHVVHQECLDLYLSSLKERYIRRIVFEGGHIVDLDQGEFLCPVCRRLANSVLPAVPSASQLAWKQFLCSSLNFSQSPLIARSDITCLYIPQALCQLQSVAEMVKKGEIFKAFSFQSNAGLNTRLESFISVLSNMYFRRKQEKLLRSTRTNRSVIMWDTLRYSIISTEISARSGRTSLEPKVSLHALYEELISSGKFILPLFLEVIQSTRTENALDVLQRLRGIKLFADSICIGISSDYPNNPNEQQGNIFWILKDAEKEMSYVDTLFWKRSADPVLAHDAFSSLMWVLFCLPFPFLFSGESFLSLVHIFYAVSVAQIIVTYAGKYGFEQAELDSSSCLISAISKLMSESKCLGKCFISNYTDYSSNKLHKRDGGSLLDVGSCVLSSLIQSILKNFAELDSRCMTKLQKLAPELVNNVVQSPSNIHAASSRLVSDDEKCKAKAQERQAAIMGEFLCPLCGRLANSVLPAVPFASQLALKQFFCSSLNFSQSPLLSRSDITAFIFHRPCILQSVAEMVKKGEIFKAFSFQSNAGLNTKLESFISVMSNMYFQRKQEKILRSTRTRRSVIMRDTLGYSIISTEISARSGRTSLEPKVSLRALYEELISSEKFILPLFLEVIQSTRTENALDVLQRLRGIELFADSICIGVYSDYPKNPNDQ</sequence>
<comment type="catalytic activity">
    <reaction evidence="4">
        <text>S-ubiquitinyl-[E2 ubiquitin-conjugating enzyme]-L-cysteine + [acceptor protein]-L-lysine = [E2 ubiquitin-conjugating enzyme]-L-cysteine + N(6)-ubiquitinyl-[acceptor protein]-L-lysine.</text>
        <dbReference type="EC" id="2.3.2.27"/>
    </reaction>
</comment>
<dbReference type="Pfam" id="PF01439">
    <property type="entry name" value="Metallothio_2"/>
    <property type="match status" value="1"/>
</dbReference>
<dbReference type="SUPFAM" id="SSF46785">
    <property type="entry name" value="Winged helix' DNA-binding domain"/>
    <property type="match status" value="1"/>
</dbReference>
<proteinExistence type="inferred from homology"/>
<dbReference type="GO" id="GO:0061630">
    <property type="term" value="F:ubiquitin protein ligase activity"/>
    <property type="evidence" value="ECO:0007669"/>
    <property type="project" value="UniProtKB-UniRule"/>
</dbReference>
<dbReference type="InterPro" id="IPR055194">
    <property type="entry name" value="UBR1-like_WH"/>
</dbReference>
<feature type="domain" description="E3 ubiquitin-protein ligase UBR1-like winged-helix" evidence="7">
    <location>
        <begin position="586"/>
        <end position="674"/>
    </location>
</feature>